<dbReference type="Pfam" id="PF00441">
    <property type="entry name" value="Acyl-CoA_dh_1"/>
    <property type="match status" value="1"/>
</dbReference>
<evidence type="ECO:0000256" key="1">
    <source>
        <dbReference type="ARBA" id="ARBA00001974"/>
    </source>
</evidence>
<dbReference type="STRING" id="1685378.AVO44_19105"/>
<dbReference type="SUPFAM" id="SSF47203">
    <property type="entry name" value="Acyl-CoA dehydrogenase C-terminal domain-like"/>
    <property type="match status" value="1"/>
</dbReference>
<dbReference type="Pfam" id="PF02770">
    <property type="entry name" value="Acyl-CoA_dh_M"/>
    <property type="match status" value="1"/>
</dbReference>
<protein>
    <submittedName>
        <fullName evidence="10">DNA alkylation response protein</fullName>
    </submittedName>
</protein>
<dbReference type="InterPro" id="IPR009075">
    <property type="entry name" value="AcylCo_DH/oxidase_C"/>
</dbReference>
<evidence type="ECO:0000313" key="11">
    <source>
        <dbReference type="Proteomes" id="UP000053690"/>
    </source>
</evidence>
<dbReference type="PANTHER" id="PTHR42707">
    <property type="entry name" value="ACYL-COA DEHYDROGENASE"/>
    <property type="match status" value="1"/>
</dbReference>
<dbReference type="Gene3D" id="2.40.110.20">
    <property type="match status" value="1"/>
</dbReference>
<keyword evidence="4 5" id="KW-0274">FAD</keyword>
<dbReference type="InterPro" id="IPR036250">
    <property type="entry name" value="AcylCo_DH-like_C"/>
</dbReference>
<reference evidence="11" key="1">
    <citation type="submission" date="2015-12" db="EMBL/GenBank/DDBJ databases">
        <authorList>
            <person name="Zhang G."/>
            <person name="Stingl U."/>
        </authorList>
    </citation>
    <scope>NUCLEOTIDE SEQUENCE [LARGE SCALE GENOMIC DNA]</scope>
    <source>
        <strain evidence="11">ZGT108</strain>
    </source>
</reference>
<dbReference type="Proteomes" id="UP000053690">
    <property type="component" value="Unassembled WGS sequence"/>
</dbReference>
<proteinExistence type="inferred from homology"/>
<dbReference type="InterPro" id="IPR006089">
    <property type="entry name" value="Acyl-CoA_DH_CS"/>
</dbReference>
<dbReference type="InterPro" id="IPR009100">
    <property type="entry name" value="AcylCoA_DH/oxidase_NM_dom_sf"/>
</dbReference>
<comment type="similarity">
    <text evidence="2 5">Belongs to the acyl-CoA dehydrogenase family.</text>
</comment>
<comment type="cofactor">
    <cofactor evidence="1 5">
        <name>FAD</name>
        <dbReference type="ChEBI" id="CHEBI:57692"/>
    </cofactor>
</comment>
<feature type="domain" description="Acyl-CoA dehydrogenase/oxidase C-terminal" evidence="7">
    <location>
        <begin position="284"/>
        <end position="437"/>
    </location>
</feature>
<gene>
    <name evidence="10" type="ORF">AVO44_19105</name>
</gene>
<accession>A0A0X3TTV3</accession>
<dbReference type="PROSITE" id="PS00072">
    <property type="entry name" value="ACYL_COA_DH_1"/>
    <property type="match status" value="1"/>
</dbReference>
<dbReference type="InterPro" id="IPR006091">
    <property type="entry name" value="Acyl-CoA_Oxase/DH_mid-dom"/>
</dbReference>
<dbReference type="EMBL" id="LQBP01000014">
    <property type="protein sequence ID" value="KUJ76680.1"/>
    <property type="molecule type" value="Genomic_DNA"/>
</dbReference>
<organism evidence="10 11">
    <name type="scientific">Ruegeria profundi</name>
    <dbReference type="NCBI Taxonomy" id="1685378"/>
    <lineage>
        <taxon>Bacteria</taxon>
        <taxon>Pseudomonadati</taxon>
        <taxon>Pseudomonadota</taxon>
        <taxon>Alphaproteobacteria</taxon>
        <taxon>Rhodobacterales</taxon>
        <taxon>Roseobacteraceae</taxon>
        <taxon>Ruegeria</taxon>
    </lineage>
</organism>
<name>A0A0X3TTV3_9RHOB</name>
<sequence length="538" mass="58592">MTSDARHSLPTHDVLNQPPARGDQDLWATDPVLQANVGLTGGRTDPLISYAQTIGQAEVRELGREANRHPPELKQFDPGGRRLDEVRFHPAYHHLMRLSRSAGYATLPWDGEPGGHATHAAMVYIASQIEPGHCCPLTMTYAAIPTIAAHGDIASVWHPKLMSPRYDPATKPIGEKTGATLGMAMTEKQGGSDVRANTTRALRDGDHWRLRGHKWFCSAPMSDGFLTLAQAPEGLTCFLVPRWLEGERNAIHLMRLKDKLGNKSNASAEIEFHDALAFQLGEEGAGVRTILEMVHHTRLDTAMAPAGLMRAALSEAHHWVTHRTAFQRRLLDQPLMRAVLADLVLDWEGALTLGMRVARSFDGHTAEDRAFARISVALAKFLNTKRCPVVVAEALEVLGGMGYVEDTPLPLLYREAPLNGIWEGSGNVICLDILRTLSREPLAAEVLGAELNAAKGADRAYDAALRAHRERWPALPAEAEARWFAERTALLLTASQLLQNGPDAVADGFIATRLSGHSGRIPGSVAGLDTDALLARLG</sequence>
<comment type="caution">
    <text evidence="10">The sequence shown here is derived from an EMBL/GenBank/DDBJ whole genome shotgun (WGS) entry which is preliminary data.</text>
</comment>
<evidence type="ECO:0000256" key="3">
    <source>
        <dbReference type="ARBA" id="ARBA00022630"/>
    </source>
</evidence>
<keyword evidence="5" id="KW-0560">Oxidoreductase</keyword>
<dbReference type="OrthoDB" id="9771038at2"/>
<dbReference type="RefSeq" id="WP_068340684.1">
    <property type="nucleotide sequence ID" value="NZ_LQBP01000014.1"/>
</dbReference>
<dbReference type="Gene3D" id="1.20.140.10">
    <property type="entry name" value="Butyryl-CoA Dehydrogenase, subunit A, domain 3"/>
    <property type="match status" value="1"/>
</dbReference>
<dbReference type="SUPFAM" id="SSF56645">
    <property type="entry name" value="Acyl-CoA dehydrogenase NM domain-like"/>
    <property type="match status" value="1"/>
</dbReference>
<keyword evidence="3 5" id="KW-0285">Flavoprotein</keyword>
<evidence type="ECO:0000256" key="6">
    <source>
        <dbReference type="SAM" id="MobiDB-lite"/>
    </source>
</evidence>
<keyword evidence="11" id="KW-1185">Reference proteome</keyword>
<evidence type="ECO:0000259" key="8">
    <source>
        <dbReference type="Pfam" id="PF02770"/>
    </source>
</evidence>
<dbReference type="Pfam" id="PF18158">
    <property type="entry name" value="AidB_N"/>
    <property type="match status" value="1"/>
</dbReference>
<feature type="domain" description="Acyl-CoA oxidase/dehydrogenase middle" evidence="8">
    <location>
        <begin position="182"/>
        <end position="274"/>
    </location>
</feature>
<dbReference type="AlphaFoldDB" id="A0A0X3TTV3"/>
<dbReference type="GO" id="GO:0003995">
    <property type="term" value="F:acyl-CoA dehydrogenase activity"/>
    <property type="evidence" value="ECO:0007669"/>
    <property type="project" value="InterPro"/>
</dbReference>
<dbReference type="PANTHER" id="PTHR42707:SF3">
    <property type="entry name" value="ACYL-COA DEHYDROGENASE AIDB-RELATED"/>
    <property type="match status" value="1"/>
</dbReference>
<evidence type="ECO:0000256" key="4">
    <source>
        <dbReference type="ARBA" id="ARBA00022827"/>
    </source>
</evidence>
<feature type="domain" description="Adaptive response protein AidB N-terminal" evidence="9">
    <location>
        <begin position="16"/>
        <end position="168"/>
    </location>
</feature>
<dbReference type="Gene3D" id="6.10.250.600">
    <property type="match status" value="1"/>
</dbReference>
<feature type="region of interest" description="Disordered" evidence="6">
    <location>
        <begin position="1"/>
        <end position="25"/>
    </location>
</feature>
<evidence type="ECO:0000259" key="9">
    <source>
        <dbReference type="Pfam" id="PF18158"/>
    </source>
</evidence>
<dbReference type="InterPro" id="IPR041504">
    <property type="entry name" value="AidB_N"/>
</dbReference>
<evidence type="ECO:0000259" key="7">
    <source>
        <dbReference type="Pfam" id="PF00441"/>
    </source>
</evidence>
<evidence type="ECO:0000256" key="5">
    <source>
        <dbReference type="RuleBase" id="RU362125"/>
    </source>
</evidence>
<evidence type="ECO:0000256" key="2">
    <source>
        <dbReference type="ARBA" id="ARBA00009347"/>
    </source>
</evidence>
<evidence type="ECO:0000313" key="10">
    <source>
        <dbReference type="EMBL" id="KUJ76680.1"/>
    </source>
</evidence>
<dbReference type="InterPro" id="IPR052904">
    <property type="entry name" value="Acyl-CoA_dehydrogenase-like"/>
</dbReference>